<accession>A0A451BJV6</accession>
<organism evidence="4">
    <name type="scientific">Candidatus Kentrum sp. SD</name>
    <dbReference type="NCBI Taxonomy" id="2126332"/>
    <lineage>
        <taxon>Bacteria</taxon>
        <taxon>Pseudomonadati</taxon>
        <taxon>Pseudomonadota</taxon>
        <taxon>Gammaproteobacteria</taxon>
        <taxon>Candidatus Kentrum</taxon>
    </lineage>
</organism>
<dbReference type="PANTHER" id="PTHR43194">
    <property type="entry name" value="HYDROLASE ALPHA/BETA FOLD FAMILY"/>
    <property type="match status" value="1"/>
</dbReference>
<keyword evidence="4" id="KW-0378">Hydrolase</keyword>
<dbReference type="Pfam" id="PF12697">
    <property type="entry name" value="Abhydrolase_6"/>
    <property type="match status" value="1"/>
</dbReference>
<proteinExistence type="predicted"/>
<dbReference type="EMBL" id="CAADFR010000004">
    <property type="protein sequence ID" value="VFK36717.1"/>
    <property type="molecule type" value="Genomic_DNA"/>
</dbReference>
<dbReference type="AlphaFoldDB" id="A0A451BJV6"/>
<dbReference type="SUPFAM" id="SSF53474">
    <property type="entry name" value="alpha/beta-Hydrolases"/>
    <property type="match status" value="1"/>
</dbReference>
<dbReference type="InterPro" id="IPR000073">
    <property type="entry name" value="AB_hydrolase_1"/>
</dbReference>
<evidence type="ECO:0000259" key="1">
    <source>
        <dbReference type="Pfam" id="PF12697"/>
    </source>
</evidence>
<name>A0A451BJV6_9GAMM</name>
<evidence type="ECO:0000313" key="3">
    <source>
        <dbReference type="EMBL" id="VFK40280.1"/>
    </source>
</evidence>
<sequence>MKLEMISRLPNTDGEPTPLLFLHGAFCGAWVWDEHFLSYFAEHGFAAHAVSLRGHGKSEGYNKLPFTQLADYVEDLTKTIEGMDKRPILIGHSMGGVVGQLYLRDNILPGVVLMGSGPPHGMIASAMSVFLDQPILSTQLSLTHLFGSDAESRAAMCKIIFSQEKPITEALDFLSRTQAESFRVVFDLGFPHIPKNRGTPVLVLGAEEDRFVTPYMVRATAKAYKAPEAEIFRNMGHAMMAETKWRDVADRILKWIREELPRTSSPLDGD</sequence>
<reference evidence="4" key="1">
    <citation type="submission" date="2019-02" db="EMBL/GenBank/DDBJ databases">
        <authorList>
            <person name="Gruber-Vodicka R. H."/>
            <person name="Seah K. B. B."/>
        </authorList>
    </citation>
    <scope>NUCLEOTIDE SEQUENCE</scope>
    <source>
        <strain evidence="4">BECK_S127</strain>
        <strain evidence="3">BECK_S1320</strain>
        <strain evidence="2">BECK_S1321</strain>
    </source>
</reference>
<evidence type="ECO:0000313" key="4">
    <source>
        <dbReference type="EMBL" id="VFK78567.1"/>
    </source>
</evidence>
<dbReference type="PANTHER" id="PTHR43194:SF2">
    <property type="entry name" value="PEROXISOMAL MEMBRANE PROTEIN LPX1"/>
    <property type="match status" value="1"/>
</dbReference>
<dbReference type="Gene3D" id="3.40.50.1820">
    <property type="entry name" value="alpha/beta hydrolase"/>
    <property type="match status" value="1"/>
</dbReference>
<gene>
    <name evidence="4" type="ORF">BECKSD772D_GA0070982_101812</name>
    <name evidence="3" type="ORF">BECKSD772E_GA0070983_100548</name>
    <name evidence="2" type="ORF">BECKSD772F_GA0070984_100448</name>
</gene>
<dbReference type="GO" id="GO:0016787">
    <property type="term" value="F:hydrolase activity"/>
    <property type="evidence" value="ECO:0007669"/>
    <property type="project" value="UniProtKB-KW"/>
</dbReference>
<protein>
    <submittedName>
        <fullName evidence="4">Lysophospholipase, alpha-beta hydrolase superfamily</fullName>
    </submittedName>
</protein>
<dbReference type="EMBL" id="CAADHB010000018">
    <property type="protein sequence ID" value="VFK78567.1"/>
    <property type="molecule type" value="Genomic_DNA"/>
</dbReference>
<dbReference type="InterPro" id="IPR050228">
    <property type="entry name" value="Carboxylesterase_BioH"/>
</dbReference>
<dbReference type="EMBL" id="CAADFU010000005">
    <property type="protein sequence ID" value="VFK40280.1"/>
    <property type="molecule type" value="Genomic_DNA"/>
</dbReference>
<feature type="domain" description="AB hydrolase-1" evidence="1">
    <location>
        <begin position="19"/>
        <end position="250"/>
    </location>
</feature>
<dbReference type="InterPro" id="IPR029058">
    <property type="entry name" value="AB_hydrolase_fold"/>
</dbReference>
<evidence type="ECO:0000313" key="2">
    <source>
        <dbReference type="EMBL" id="VFK36717.1"/>
    </source>
</evidence>